<feature type="chain" id="PRO_5035924222" evidence="1">
    <location>
        <begin position="22"/>
        <end position="41"/>
    </location>
</feature>
<evidence type="ECO:0000313" key="2">
    <source>
        <dbReference type="EnsemblMetazoa" id="CJA31947.1"/>
    </source>
</evidence>
<dbReference type="Proteomes" id="UP000005237">
    <property type="component" value="Unassembled WGS sequence"/>
</dbReference>
<reference evidence="3" key="1">
    <citation type="submission" date="2010-08" db="EMBL/GenBank/DDBJ databases">
        <authorList>
            <consortium name="Caenorhabditis japonica Sequencing Consortium"/>
            <person name="Wilson R.K."/>
        </authorList>
    </citation>
    <scope>NUCLEOTIDE SEQUENCE [LARGE SCALE GENOMIC DNA]</scope>
    <source>
        <strain evidence="3">DF5081</strain>
    </source>
</reference>
<reference evidence="2" key="2">
    <citation type="submission" date="2022-06" db="UniProtKB">
        <authorList>
            <consortium name="EnsemblMetazoa"/>
        </authorList>
    </citation>
    <scope>IDENTIFICATION</scope>
    <source>
        <strain evidence="2">DF5081</strain>
    </source>
</reference>
<accession>A0A8R1EE66</accession>
<protein>
    <submittedName>
        <fullName evidence="2">Uncharacterized protein</fullName>
    </submittedName>
</protein>
<keyword evidence="1" id="KW-0732">Signal</keyword>
<proteinExistence type="predicted"/>
<evidence type="ECO:0000313" key="3">
    <source>
        <dbReference type="Proteomes" id="UP000005237"/>
    </source>
</evidence>
<evidence type="ECO:0000256" key="1">
    <source>
        <dbReference type="SAM" id="SignalP"/>
    </source>
</evidence>
<dbReference type="EnsemblMetazoa" id="CJA31947.1">
    <property type="protein sequence ID" value="CJA31947.1"/>
    <property type="gene ID" value="WBGene00207794"/>
</dbReference>
<feature type="signal peptide" evidence="1">
    <location>
        <begin position="1"/>
        <end position="21"/>
    </location>
</feature>
<organism evidence="2 3">
    <name type="scientific">Caenorhabditis japonica</name>
    <dbReference type="NCBI Taxonomy" id="281687"/>
    <lineage>
        <taxon>Eukaryota</taxon>
        <taxon>Metazoa</taxon>
        <taxon>Ecdysozoa</taxon>
        <taxon>Nematoda</taxon>
        <taxon>Chromadorea</taxon>
        <taxon>Rhabditida</taxon>
        <taxon>Rhabditina</taxon>
        <taxon>Rhabditomorpha</taxon>
        <taxon>Rhabditoidea</taxon>
        <taxon>Rhabditidae</taxon>
        <taxon>Peloderinae</taxon>
        <taxon>Caenorhabditis</taxon>
    </lineage>
</organism>
<name>A0A8R1EE66_CAEJA</name>
<sequence length="41" mass="4430">MFLLRVGTLLVLATLVPLEQGFYVPGVAPVDFKVGDVIDVK</sequence>
<keyword evidence="3" id="KW-1185">Reference proteome</keyword>
<dbReference type="AlphaFoldDB" id="A0A8R1EE66"/>